<dbReference type="InterPro" id="IPR007630">
    <property type="entry name" value="RNA_pol_sigma70_r4"/>
</dbReference>
<evidence type="ECO:0000313" key="9">
    <source>
        <dbReference type="Proteomes" id="UP001179181"/>
    </source>
</evidence>
<keyword evidence="5" id="KW-0804">Transcription</keyword>
<dbReference type="Proteomes" id="UP001179181">
    <property type="component" value="Unassembled WGS sequence"/>
</dbReference>
<keyword evidence="3" id="KW-0731">Sigma factor</keyword>
<keyword evidence="9" id="KW-1185">Reference proteome</keyword>
<evidence type="ECO:0000259" key="6">
    <source>
        <dbReference type="Pfam" id="PF04542"/>
    </source>
</evidence>
<dbReference type="InterPro" id="IPR007627">
    <property type="entry name" value="RNA_pol_sigma70_r2"/>
</dbReference>
<evidence type="ECO:0000259" key="7">
    <source>
        <dbReference type="Pfam" id="PF04545"/>
    </source>
</evidence>
<evidence type="ECO:0000256" key="4">
    <source>
        <dbReference type="ARBA" id="ARBA00023125"/>
    </source>
</evidence>
<feature type="domain" description="RNA polymerase sigma-70 region 4" evidence="7">
    <location>
        <begin position="131"/>
        <end position="178"/>
    </location>
</feature>
<dbReference type="Pfam" id="PF04542">
    <property type="entry name" value="Sigma70_r2"/>
    <property type="match status" value="1"/>
</dbReference>
<dbReference type="Gene3D" id="1.10.1740.10">
    <property type="match status" value="1"/>
</dbReference>
<dbReference type="InterPro" id="IPR013324">
    <property type="entry name" value="RNA_pol_sigma_r3/r4-like"/>
</dbReference>
<dbReference type="SUPFAM" id="SSF88946">
    <property type="entry name" value="Sigma2 domain of RNA polymerase sigma factors"/>
    <property type="match status" value="1"/>
</dbReference>
<dbReference type="InterPro" id="IPR039425">
    <property type="entry name" value="RNA_pol_sigma-70-like"/>
</dbReference>
<evidence type="ECO:0000256" key="2">
    <source>
        <dbReference type="ARBA" id="ARBA00023015"/>
    </source>
</evidence>
<dbReference type="CDD" id="cd06171">
    <property type="entry name" value="Sigma70_r4"/>
    <property type="match status" value="1"/>
</dbReference>
<evidence type="ECO:0000256" key="3">
    <source>
        <dbReference type="ARBA" id="ARBA00023082"/>
    </source>
</evidence>
<evidence type="ECO:0000313" key="8">
    <source>
        <dbReference type="EMBL" id="NIJ52553.1"/>
    </source>
</evidence>
<sequence>MSRKSIFYCENELVILLKANDRAAFEYLYDNYAAGLYGIIRRIVRDDNKADDVMQDSFIKIWKNIASYDADKGTLFTWLLNVARHTAIDRSRTDAKFENNTNWDLVAEKDLMPSSAIHYDASALDLKEIVNKLRPEKRQLIQMLYFEGYTHEEASEYLCLPLGTVKSRVRKALSELRQVFDIPIASAQVA</sequence>
<evidence type="ECO:0000256" key="1">
    <source>
        <dbReference type="ARBA" id="ARBA00010641"/>
    </source>
</evidence>
<evidence type="ECO:0000256" key="5">
    <source>
        <dbReference type="ARBA" id="ARBA00023163"/>
    </source>
</evidence>
<feature type="domain" description="RNA polymerase sigma-70 region 2" evidence="6">
    <location>
        <begin position="28"/>
        <end position="94"/>
    </location>
</feature>
<dbReference type="NCBIfam" id="TIGR02937">
    <property type="entry name" value="sigma70-ECF"/>
    <property type="match status" value="1"/>
</dbReference>
<proteinExistence type="inferred from homology"/>
<keyword evidence="4" id="KW-0238">DNA-binding</keyword>
<reference evidence="8 9" key="1">
    <citation type="submission" date="2020-03" db="EMBL/GenBank/DDBJ databases">
        <title>Genomic Encyclopedia of Type Strains, Phase IV (KMG-IV): sequencing the most valuable type-strain genomes for metagenomic binning, comparative biology and taxonomic classification.</title>
        <authorList>
            <person name="Goeker M."/>
        </authorList>
    </citation>
    <scope>NUCLEOTIDE SEQUENCE [LARGE SCALE GENOMIC DNA]</scope>
    <source>
        <strain evidence="8 9">DSM 102865</strain>
    </source>
</reference>
<dbReference type="SUPFAM" id="SSF88659">
    <property type="entry name" value="Sigma3 and sigma4 domains of RNA polymerase sigma factors"/>
    <property type="match status" value="1"/>
</dbReference>
<dbReference type="RefSeq" id="WP_167269102.1">
    <property type="nucleotide sequence ID" value="NZ_JAASQJ010000002.1"/>
</dbReference>
<dbReference type="PANTHER" id="PTHR43133">
    <property type="entry name" value="RNA POLYMERASE ECF-TYPE SIGMA FACTO"/>
    <property type="match status" value="1"/>
</dbReference>
<comment type="caution">
    <text evidence="8">The sequence shown here is derived from an EMBL/GenBank/DDBJ whole genome shotgun (WGS) entry which is preliminary data.</text>
</comment>
<dbReference type="EMBL" id="JAASQJ010000002">
    <property type="protein sequence ID" value="NIJ52553.1"/>
    <property type="molecule type" value="Genomic_DNA"/>
</dbReference>
<dbReference type="InterPro" id="IPR014284">
    <property type="entry name" value="RNA_pol_sigma-70_dom"/>
</dbReference>
<protein>
    <submittedName>
        <fullName evidence="8">RNA polymerase sigma-70 factor (ECF subfamily)</fullName>
    </submittedName>
</protein>
<dbReference type="PANTHER" id="PTHR43133:SF62">
    <property type="entry name" value="RNA POLYMERASE SIGMA FACTOR SIGZ"/>
    <property type="match status" value="1"/>
</dbReference>
<organism evidence="8 9">
    <name type="scientific">Dyadobacter arcticus</name>
    <dbReference type="NCBI Taxonomy" id="1078754"/>
    <lineage>
        <taxon>Bacteria</taxon>
        <taxon>Pseudomonadati</taxon>
        <taxon>Bacteroidota</taxon>
        <taxon>Cytophagia</taxon>
        <taxon>Cytophagales</taxon>
        <taxon>Spirosomataceae</taxon>
        <taxon>Dyadobacter</taxon>
    </lineage>
</organism>
<dbReference type="Gene3D" id="1.10.10.10">
    <property type="entry name" value="Winged helix-like DNA-binding domain superfamily/Winged helix DNA-binding domain"/>
    <property type="match status" value="1"/>
</dbReference>
<dbReference type="InterPro" id="IPR036388">
    <property type="entry name" value="WH-like_DNA-bd_sf"/>
</dbReference>
<accession>A0ABX0UHQ7</accession>
<name>A0ABX0UHQ7_9BACT</name>
<dbReference type="InterPro" id="IPR013325">
    <property type="entry name" value="RNA_pol_sigma_r2"/>
</dbReference>
<comment type="similarity">
    <text evidence="1">Belongs to the sigma-70 factor family. ECF subfamily.</text>
</comment>
<keyword evidence="2" id="KW-0805">Transcription regulation</keyword>
<gene>
    <name evidence="8" type="ORF">FHS68_001723</name>
</gene>
<dbReference type="Pfam" id="PF04545">
    <property type="entry name" value="Sigma70_r4"/>
    <property type="match status" value="1"/>
</dbReference>